<dbReference type="AlphaFoldDB" id="A0A1R2C0X0"/>
<protein>
    <submittedName>
        <fullName evidence="2">Uncharacterized protein</fullName>
    </submittedName>
</protein>
<accession>A0A1R2C0X0</accession>
<evidence type="ECO:0000256" key="1">
    <source>
        <dbReference type="SAM" id="MobiDB-lite"/>
    </source>
</evidence>
<comment type="caution">
    <text evidence="2">The sequence shown here is derived from an EMBL/GenBank/DDBJ whole genome shotgun (WGS) entry which is preliminary data.</text>
</comment>
<reference evidence="2 3" key="1">
    <citation type="submission" date="2016-11" db="EMBL/GenBank/DDBJ databases">
        <title>The macronuclear genome of Stentor coeruleus: a giant cell with tiny introns.</title>
        <authorList>
            <person name="Slabodnick M."/>
            <person name="Ruby J.G."/>
            <person name="Reiff S.B."/>
            <person name="Swart E.C."/>
            <person name="Gosai S."/>
            <person name="Prabakaran S."/>
            <person name="Witkowska E."/>
            <person name="Larue G.E."/>
            <person name="Fisher S."/>
            <person name="Freeman R.M."/>
            <person name="Gunawardena J."/>
            <person name="Chu W."/>
            <person name="Stover N.A."/>
            <person name="Gregory B.D."/>
            <person name="Nowacki M."/>
            <person name="Derisi J."/>
            <person name="Roy S.W."/>
            <person name="Marshall W.F."/>
            <person name="Sood P."/>
        </authorList>
    </citation>
    <scope>NUCLEOTIDE SEQUENCE [LARGE SCALE GENOMIC DNA]</scope>
    <source>
        <strain evidence="2">WM001</strain>
    </source>
</reference>
<feature type="region of interest" description="Disordered" evidence="1">
    <location>
        <begin position="1"/>
        <end position="86"/>
    </location>
</feature>
<dbReference type="Proteomes" id="UP000187209">
    <property type="component" value="Unassembled WGS sequence"/>
</dbReference>
<evidence type="ECO:0000313" key="2">
    <source>
        <dbReference type="EMBL" id="OMJ82668.1"/>
    </source>
</evidence>
<keyword evidence="3" id="KW-1185">Reference proteome</keyword>
<proteinExistence type="predicted"/>
<feature type="compositionally biased region" description="Polar residues" evidence="1">
    <location>
        <begin position="72"/>
        <end position="85"/>
    </location>
</feature>
<sequence length="152" mass="17697">MHSTSYHGQKHSNSRHYPEETPYKRSNYPARSISPRLPQRYDSKNKRPPQKNYNKSPIKYNNKETPEDELCSISTSPSRNNSQSFYKKHEDYKKNANKKIRCDFPQDLLKEFGFLDSPVAKDKEETVRTLLDPSSGKNEVDEILAAITTNEE</sequence>
<evidence type="ECO:0000313" key="3">
    <source>
        <dbReference type="Proteomes" id="UP000187209"/>
    </source>
</evidence>
<gene>
    <name evidence="2" type="ORF">SteCoe_16592</name>
</gene>
<dbReference type="EMBL" id="MPUH01000332">
    <property type="protein sequence ID" value="OMJ82668.1"/>
    <property type="molecule type" value="Genomic_DNA"/>
</dbReference>
<name>A0A1R2C0X0_9CILI</name>
<organism evidence="2 3">
    <name type="scientific">Stentor coeruleus</name>
    <dbReference type="NCBI Taxonomy" id="5963"/>
    <lineage>
        <taxon>Eukaryota</taxon>
        <taxon>Sar</taxon>
        <taxon>Alveolata</taxon>
        <taxon>Ciliophora</taxon>
        <taxon>Postciliodesmatophora</taxon>
        <taxon>Heterotrichea</taxon>
        <taxon>Heterotrichida</taxon>
        <taxon>Stentoridae</taxon>
        <taxon>Stentor</taxon>
    </lineage>
</organism>